<evidence type="ECO:0000313" key="1">
    <source>
        <dbReference type="EMBL" id="PIU04028.1"/>
    </source>
</evidence>
<reference evidence="2" key="1">
    <citation type="submission" date="2017-09" db="EMBL/GenBank/DDBJ databases">
        <title>Depth-based differentiation of microbial function through sediment-hosted aquifers and enrichment of novel symbionts in the deep terrestrial subsurface.</title>
        <authorList>
            <person name="Probst A.J."/>
            <person name="Ladd B."/>
            <person name="Jarett J.K."/>
            <person name="Geller-Mcgrath D.E."/>
            <person name="Sieber C.M.K."/>
            <person name="Emerson J.B."/>
            <person name="Anantharaman K."/>
            <person name="Thomas B.C."/>
            <person name="Malmstrom R."/>
            <person name="Stieglmeier M."/>
            <person name="Klingl A."/>
            <person name="Woyke T."/>
            <person name="Ryan C.M."/>
            <person name="Banfield J.F."/>
        </authorList>
    </citation>
    <scope>NUCLEOTIDE SEQUENCE [LARGE SCALE GENOMIC DNA]</scope>
</reference>
<gene>
    <name evidence="1" type="ORF">COT44_00075</name>
</gene>
<comment type="caution">
    <text evidence="1">The sequence shown here is derived from an EMBL/GenBank/DDBJ whole genome shotgun (WGS) entry which is preliminary data.</text>
</comment>
<evidence type="ECO:0000313" key="2">
    <source>
        <dbReference type="Proteomes" id="UP000228996"/>
    </source>
</evidence>
<dbReference type="AlphaFoldDB" id="A0A2M6XEE5"/>
<protein>
    <submittedName>
        <fullName evidence="1">Uncharacterized protein</fullName>
    </submittedName>
</protein>
<accession>A0A2M6XEE5</accession>
<proteinExistence type="predicted"/>
<name>A0A2M6XEE5_9BACT</name>
<dbReference type="EMBL" id="PEYO01000001">
    <property type="protein sequence ID" value="PIU04028.1"/>
    <property type="molecule type" value="Genomic_DNA"/>
</dbReference>
<dbReference type="Proteomes" id="UP000228996">
    <property type="component" value="Unassembled WGS sequence"/>
</dbReference>
<organism evidence="1 2">
    <name type="scientific">Candidatus Shapirobacteria bacterium CG08_land_8_20_14_0_20_39_18</name>
    <dbReference type="NCBI Taxonomy" id="1974883"/>
    <lineage>
        <taxon>Bacteria</taxon>
        <taxon>Candidatus Shapironibacteriota</taxon>
    </lineage>
</organism>
<sequence>MTKRKYGLKIKTTDLTSYWLEKTPKLKKIPGIKEFVWDIFKKPFIYQTARPIKSLLYYRSAQGHFMHNNKGMV</sequence>